<sequence length="164" mass="16516">MLAATGAAGAAVVGIAACEPTTGGLSSIAVAVTTDKTGTRTLERLGFDVGWLTCTANMRSGKASASPSARSVATVDCTGDTKTGQDITLKGKVTEERSGTCVRGDLIAKVNGKVVFEATMLGNCAGTPTRTPARTPPATHRPGEPPEPTVTVTVTVTATPDQAK</sequence>
<dbReference type="Proteomes" id="UP000244201">
    <property type="component" value="Chromosome"/>
</dbReference>
<dbReference type="OrthoDB" id="3483328at2"/>
<dbReference type="AlphaFoldDB" id="A0A2R4TEA0"/>
<feature type="region of interest" description="Disordered" evidence="1">
    <location>
        <begin position="126"/>
        <end position="150"/>
    </location>
</feature>
<organism evidence="2 3">
    <name type="scientific">Streptomyces lunaelactis</name>
    <dbReference type="NCBI Taxonomy" id="1535768"/>
    <lineage>
        <taxon>Bacteria</taxon>
        <taxon>Bacillati</taxon>
        <taxon>Actinomycetota</taxon>
        <taxon>Actinomycetes</taxon>
        <taxon>Kitasatosporales</taxon>
        <taxon>Streptomycetaceae</taxon>
        <taxon>Streptomyces</taxon>
    </lineage>
</organism>
<dbReference type="KEGG" id="slk:SLUN_12845"/>
<accession>A0A2R4TEA0</accession>
<reference evidence="2 3" key="1">
    <citation type="submission" date="2018-01" db="EMBL/GenBank/DDBJ databases">
        <title>Complete genome sequence of Streptomyces lunaelactis MM109T, a Ferroverdin A producer isolated from cave moonmilk deposits.</title>
        <authorList>
            <person name="Naome A."/>
            <person name="Martinet L."/>
            <person name="Maciejewska M."/>
            <person name="Anderssen S."/>
            <person name="Adam D."/>
            <person name="Tenconi E."/>
            <person name="Deflandre B."/>
            <person name="Arguelles-Arias A."/>
            <person name="Calusinska M."/>
            <person name="Copieters W."/>
            <person name="Karim L."/>
            <person name="Hanikenne M."/>
            <person name="Baurain D."/>
            <person name="van Wezel G."/>
            <person name="Smargiasso N."/>
            <person name="de Pauw E."/>
            <person name="Delfosse P."/>
            <person name="Rigali S."/>
        </authorList>
    </citation>
    <scope>NUCLEOTIDE SEQUENCE [LARGE SCALE GENOMIC DNA]</scope>
    <source>
        <strain evidence="2 3">MM109</strain>
    </source>
</reference>
<proteinExistence type="predicted"/>
<evidence type="ECO:0000313" key="2">
    <source>
        <dbReference type="EMBL" id="AVZ77411.1"/>
    </source>
</evidence>
<protein>
    <submittedName>
        <fullName evidence="2">Uncharacterized protein</fullName>
    </submittedName>
</protein>
<dbReference type="EMBL" id="CP026304">
    <property type="protein sequence ID" value="AVZ77411.1"/>
    <property type="molecule type" value="Genomic_DNA"/>
</dbReference>
<feature type="compositionally biased region" description="Low complexity" evidence="1">
    <location>
        <begin position="126"/>
        <end position="140"/>
    </location>
</feature>
<name>A0A2R4TEA0_9ACTN</name>
<keyword evidence="3" id="KW-1185">Reference proteome</keyword>
<evidence type="ECO:0000256" key="1">
    <source>
        <dbReference type="SAM" id="MobiDB-lite"/>
    </source>
</evidence>
<evidence type="ECO:0000313" key="3">
    <source>
        <dbReference type="Proteomes" id="UP000244201"/>
    </source>
</evidence>
<gene>
    <name evidence="2" type="ORF">SLUN_12845</name>
</gene>